<dbReference type="EMBL" id="CP058604">
    <property type="protein sequence ID" value="QLG70636.1"/>
    <property type="molecule type" value="Genomic_DNA"/>
</dbReference>
<dbReference type="AlphaFoldDB" id="A0A7H9AWG1"/>
<dbReference type="RefSeq" id="XP_037142364.1">
    <property type="nucleotide sequence ID" value="XM_037286469.1"/>
</dbReference>
<dbReference type="Proteomes" id="UP000509704">
    <property type="component" value="Chromosome 1"/>
</dbReference>
<feature type="compositionally biased region" description="Basic and acidic residues" evidence="1">
    <location>
        <begin position="14"/>
        <end position="45"/>
    </location>
</feature>
<reference evidence="2 3" key="1">
    <citation type="submission" date="2020-07" db="EMBL/GenBank/DDBJ databases">
        <title>The yeast mating-type switching endonuclease HO is a domesticated member of an unorthodox homing genetic element family.</title>
        <authorList>
            <person name="Coughlan A.Y."/>
            <person name="Lombardi L."/>
            <person name="Braun-Galleani S."/>
            <person name="Martos A.R."/>
            <person name="Galeote V."/>
            <person name="Bigey F."/>
            <person name="Dequin S."/>
            <person name="Byrne K.P."/>
            <person name="Wolfe K.H."/>
        </authorList>
    </citation>
    <scope>NUCLEOTIDE SEQUENCE [LARGE SCALE GENOMIC DNA]</scope>
    <source>
        <strain evidence="2 3">NRRL Y-6702</strain>
    </source>
</reference>
<evidence type="ECO:0000313" key="2">
    <source>
        <dbReference type="EMBL" id="QLG70636.1"/>
    </source>
</evidence>
<dbReference type="GeneID" id="59234272"/>
<dbReference type="KEGG" id="zmk:HG535_0A05770"/>
<proteinExistence type="predicted"/>
<evidence type="ECO:0000313" key="3">
    <source>
        <dbReference type="Proteomes" id="UP000509704"/>
    </source>
</evidence>
<protein>
    <submittedName>
        <fullName evidence="2">Uncharacterized protein</fullName>
    </submittedName>
</protein>
<accession>A0A7H9AWG1</accession>
<name>A0A7H9AWG1_ZYGMR</name>
<evidence type="ECO:0000256" key="1">
    <source>
        <dbReference type="SAM" id="MobiDB-lite"/>
    </source>
</evidence>
<feature type="region of interest" description="Disordered" evidence="1">
    <location>
        <begin position="1"/>
        <end position="47"/>
    </location>
</feature>
<keyword evidence="3" id="KW-1185">Reference proteome</keyword>
<organism evidence="2 3">
    <name type="scientific">Zygotorulaspora mrakii</name>
    <name type="common">Zygosaccharomyces mrakii</name>
    <dbReference type="NCBI Taxonomy" id="42260"/>
    <lineage>
        <taxon>Eukaryota</taxon>
        <taxon>Fungi</taxon>
        <taxon>Dikarya</taxon>
        <taxon>Ascomycota</taxon>
        <taxon>Saccharomycotina</taxon>
        <taxon>Saccharomycetes</taxon>
        <taxon>Saccharomycetales</taxon>
        <taxon>Saccharomycetaceae</taxon>
        <taxon>Zygotorulaspora</taxon>
    </lineage>
</organism>
<sequence length="144" mass="16703">MSSLNEQVKARKRRLEELKNRSEHANTVEEASKKSKNEIEKKNHNGDIGVPLEYTDYTVEQLSSKIEKEVLEELKKTADVIITNFARNQSQRSKSITAKRVNDKSVGFPATFLQEKLDELDRRTDDQIKRLVRKKLMKDAKSEN</sequence>
<gene>
    <name evidence="2" type="ORF">HG535_0A05770</name>
</gene>